<sequence>MNLFTTLDRLKADLDALRPLAPEQEQRVLQKFRLDWNYNSNAIEGNSLTLGETRSLLLHGLTAEGKPLRDHLDIKGHNEAILGLEEVVHDDRPLTEQFIREMHQVLLGEEHYKPAHTASGQPTRQRIVPGQYKSSTNNVVTATGETFYFASPEETPARMHDLLTWYRQETEAPTLHPVALAAEFHHRFVSIHPFDDGNGRMSRLLMNLILMRHGYPITVIKADEPTRNRYLAALSAADAGDPEPFLRFIIENVEASLQLMIRAAKGESIEEPSDLDKKLALLKKQVLTNEDTIEKSWNMDLQVSFFDALIDRLISDLTTQTSRFDAFFLEKFFSGGVFYVGAKLPVIKEFSMISNVKETIKRGLNKSAVLADTVTFSIAWTGFRQRRKSFDLRLLIDFLFAEHEFGIAVSIDELLDGKPAYSDHDKALVFFDSIYLNDYASIDYYDLNYQFANKVYDFIAAKVAEADSSPS</sequence>
<evidence type="ECO:0000313" key="3">
    <source>
        <dbReference type="Proteomes" id="UP001479606"/>
    </source>
</evidence>
<evidence type="ECO:0000313" key="2">
    <source>
        <dbReference type="EMBL" id="MEL5994333.1"/>
    </source>
</evidence>
<proteinExistence type="predicted"/>
<organism evidence="2 3">
    <name type="scientific">Hymenobacter segetis</name>
    <dbReference type="NCBI Taxonomy" id="2025509"/>
    <lineage>
        <taxon>Bacteria</taxon>
        <taxon>Pseudomonadati</taxon>
        <taxon>Bacteroidota</taxon>
        <taxon>Cytophagia</taxon>
        <taxon>Cytophagales</taxon>
        <taxon>Hymenobacteraceae</taxon>
        <taxon>Hymenobacter</taxon>
    </lineage>
</organism>
<comment type="caution">
    <text evidence="2">The sequence shown here is derived from an EMBL/GenBank/DDBJ whole genome shotgun (WGS) entry which is preliminary data.</text>
</comment>
<dbReference type="PANTHER" id="PTHR13504:SF38">
    <property type="entry name" value="FIDO DOMAIN-CONTAINING PROTEIN"/>
    <property type="match status" value="1"/>
</dbReference>
<reference evidence="2 3" key="1">
    <citation type="journal article" date="2018" name="Arch. Microbiol.">
        <title>Hymenobacter segetis sp. nov., isolated from soil.</title>
        <authorList>
            <person name="Ten L.N."/>
            <person name="Lim S.J."/>
            <person name="Kim B.O."/>
            <person name="Kang I.K."/>
            <person name="Jung H.Y."/>
        </authorList>
    </citation>
    <scope>NUCLEOTIDE SEQUENCE [LARGE SCALE GENOMIC DNA]</scope>
    <source>
        <strain evidence="2 3">S7-3-11</strain>
    </source>
</reference>
<gene>
    <name evidence="2" type="ORF">AAFH49_08940</name>
</gene>
<dbReference type="EMBL" id="JBCEVZ010000016">
    <property type="protein sequence ID" value="MEL5994333.1"/>
    <property type="molecule type" value="Genomic_DNA"/>
</dbReference>
<dbReference type="Gene3D" id="1.10.3290.10">
    <property type="entry name" value="Fido-like domain"/>
    <property type="match status" value="1"/>
</dbReference>
<accession>A0ABU9LUY5</accession>
<dbReference type="Proteomes" id="UP001479606">
    <property type="component" value="Unassembled WGS sequence"/>
</dbReference>
<dbReference type="SUPFAM" id="SSF140931">
    <property type="entry name" value="Fic-like"/>
    <property type="match status" value="1"/>
</dbReference>
<keyword evidence="3" id="KW-1185">Reference proteome</keyword>
<name>A0ABU9LUY5_9BACT</name>
<dbReference type="PROSITE" id="PS51459">
    <property type="entry name" value="FIDO"/>
    <property type="match status" value="1"/>
</dbReference>
<dbReference type="PANTHER" id="PTHR13504">
    <property type="entry name" value="FIDO DOMAIN-CONTAINING PROTEIN DDB_G0283145"/>
    <property type="match status" value="1"/>
</dbReference>
<protein>
    <submittedName>
        <fullName evidence="2">Fic family protein</fullName>
    </submittedName>
</protein>
<evidence type="ECO:0000259" key="1">
    <source>
        <dbReference type="PROSITE" id="PS51459"/>
    </source>
</evidence>
<dbReference type="RefSeq" id="WP_342297450.1">
    <property type="nucleotide sequence ID" value="NZ_JBCEVZ010000016.1"/>
</dbReference>
<dbReference type="Pfam" id="PF02661">
    <property type="entry name" value="Fic"/>
    <property type="match status" value="1"/>
</dbReference>
<feature type="domain" description="Fido" evidence="1">
    <location>
        <begin position="94"/>
        <end position="251"/>
    </location>
</feature>
<dbReference type="InterPro" id="IPR003812">
    <property type="entry name" value="Fido"/>
</dbReference>
<dbReference type="InterPro" id="IPR040198">
    <property type="entry name" value="Fido_containing"/>
</dbReference>
<dbReference type="InterPro" id="IPR036597">
    <property type="entry name" value="Fido-like_dom_sf"/>
</dbReference>